<evidence type="ECO:0000256" key="5">
    <source>
        <dbReference type="ARBA" id="ARBA00023136"/>
    </source>
</evidence>
<evidence type="ECO:0000256" key="6">
    <source>
        <dbReference type="SAM" id="Phobius"/>
    </source>
</evidence>
<keyword evidence="5 6" id="KW-0472">Membrane</keyword>
<dbReference type="InterPro" id="IPR052027">
    <property type="entry name" value="PspC"/>
</dbReference>
<dbReference type="PANTHER" id="PTHR33885">
    <property type="entry name" value="PHAGE SHOCK PROTEIN C"/>
    <property type="match status" value="1"/>
</dbReference>
<proteinExistence type="predicted"/>
<comment type="subcellular location">
    <subcellularLocation>
        <location evidence="1">Cell membrane</location>
        <topology evidence="1">Single-pass membrane protein</topology>
    </subcellularLocation>
</comment>
<keyword evidence="2" id="KW-1003">Cell membrane</keyword>
<evidence type="ECO:0000313" key="8">
    <source>
        <dbReference type="EMBL" id="AVM25509.1"/>
    </source>
</evidence>
<organism evidence="8 9">
    <name type="scientific">Bacillus pumilus</name>
    <name type="common">Bacillus mesentericus</name>
    <dbReference type="NCBI Taxonomy" id="1408"/>
    <lineage>
        <taxon>Bacteria</taxon>
        <taxon>Bacillati</taxon>
        <taxon>Bacillota</taxon>
        <taxon>Bacilli</taxon>
        <taxon>Bacillales</taxon>
        <taxon>Bacillaceae</taxon>
        <taxon>Bacillus</taxon>
    </lineage>
</organism>
<evidence type="ECO:0000256" key="2">
    <source>
        <dbReference type="ARBA" id="ARBA00022475"/>
    </source>
</evidence>
<gene>
    <name evidence="8" type="ORF">C5695_17350</name>
</gene>
<dbReference type="Pfam" id="PF04024">
    <property type="entry name" value="PspC"/>
    <property type="match status" value="1"/>
</dbReference>
<dbReference type="RefSeq" id="WP_117731912.1">
    <property type="nucleotide sequence ID" value="NZ_CP027116.1"/>
</dbReference>
<accession>A0AAD2JCV1</accession>
<sequence>MKKLYRSATDKKIAGVVGGLAEYLRVDASLLRILTVIIGFLTAFMPIFLIYFIWYFVVPEEGTN</sequence>
<dbReference type="EMBL" id="CP027116">
    <property type="protein sequence ID" value="AVM25509.1"/>
    <property type="molecule type" value="Genomic_DNA"/>
</dbReference>
<evidence type="ECO:0000313" key="9">
    <source>
        <dbReference type="Proteomes" id="UP000264960"/>
    </source>
</evidence>
<reference evidence="8 9" key="1">
    <citation type="submission" date="2018-02" db="EMBL/GenBank/DDBJ databases">
        <title>The complete genome of two Bacillus pumilus strains from Cuatro Cienegas, Coahuila, Mexico.</title>
        <authorList>
            <person name="Zarza E."/>
            <person name="Alcaraz L.D."/>
            <person name="Aguilar-Salinas B."/>
            <person name="Islas A."/>
            <person name="Olmedo-Alvarez G."/>
        </authorList>
    </citation>
    <scope>NUCLEOTIDE SEQUENCE [LARGE SCALE GENOMIC DNA]</scope>
    <source>
        <strain evidence="8 9">145</strain>
    </source>
</reference>
<evidence type="ECO:0000256" key="4">
    <source>
        <dbReference type="ARBA" id="ARBA00022989"/>
    </source>
</evidence>
<name>A0AAD2JCV1_BACPU</name>
<evidence type="ECO:0000259" key="7">
    <source>
        <dbReference type="Pfam" id="PF04024"/>
    </source>
</evidence>
<feature type="transmembrane region" description="Helical" evidence="6">
    <location>
        <begin position="33"/>
        <end position="57"/>
    </location>
</feature>
<keyword evidence="4 6" id="KW-1133">Transmembrane helix</keyword>
<dbReference type="Proteomes" id="UP000264960">
    <property type="component" value="Chromosome"/>
</dbReference>
<dbReference type="PANTHER" id="PTHR33885:SF3">
    <property type="entry name" value="PHAGE SHOCK PROTEIN C"/>
    <property type="match status" value="1"/>
</dbReference>
<dbReference type="AlphaFoldDB" id="A0AAD2JCV1"/>
<dbReference type="InterPro" id="IPR007168">
    <property type="entry name" value="Phageshock_PspC_N"/>
</dbReference>
<feature type="domain" description="Phage shock protein PspC N-terminal" evidence="7">
    <location>
        <begin position="2"/>
        <end position="61"/>
    </location>
</feature>
<dbReference type="GO" id="GO:0005886">
    <property type="term" value="C:plasma membrane"/>
    <property type="evidence" value="ECO:0007669"/>
    <property type="project" value="UniProtKB-SubCell"/>
</dbReference>
<keyword evidence="3 6" id="KW-0812">Transmembrane</keyword>
<protein>
    <recommendedName>
        <fullName evidence="7">Phage shock protein PspC N-terminal domain-containing protein</fullName>
    </recommendedName>
</protein>
<evidence type="ECO:0000256" key="1">
    <source>
        <dbReference type="ARBA" id="ARBA00004162"/>
    </source>
</evidence>
<evidence type="ECO:0000256" key="3">
    <source>
        <dbReference type="ARBA" id="ARBA00022692"/>
    </source>
</evidence>